<dbReference type="EMBL" id="LYXU01000002">
    <property type="protein sequence ID" value="OBS24924.1"/>
    <property type="molecule type" value="Genomic_DNA"/>
</dbReference>
<gene>
    <name evidence="6" type="ORF">FPOA_05460</name>
</gene>
<evidence type="ECO:0000313" key="6">
    <source>
        <dbReference type="EMBL" id="OBS24924.1"/>
    </source>
</evidence>
<dbReference type="InterPro" id="IPR050360">
    <property type="entry name" value="MFS_Sugar_Transporters"/>
</dbReference>
<dbReference type="Pfam" id="PF00083">
    <property type="entry name" value="Sugar_tr"/>
    <property type="match status" value="1"/>
</dbReference>
<keyword evidence="3 5" id="KW-1133">Transmembrane helix</keyword>
<protein>
    <recommendedName>
        <fullName evidence="8">Major facilitator superfamily (MFS) profile domain-containing protein</fullName>
    </recommendedName>
</protein>
<comment type="caution">
    <text evidence="6">The sequence shown here is derived from an EMBL/GenBank/DDBJ whole genome shotgun (WGS) entry which is preliminary data.</text>
</comment>
<dbReference type="AlphaFoldDB" id="A0A1B8AX01"/>
<evidence type="ECO:0008006" key="8">
    <source>
        <dbReference type="Google" id="ProtNLM"/>
    </source>
</evidence>
<name>A0A1B8AX01_FUSPO</name>
<proteinExistence type="predicted"/>
<dbReference type="Gene3D" id="1.20.1250.20">
    <property type="entry name" value="MFS general substrate transporter like domains"/>
    <property type="match status" value="1"/>
</dbReference>
<evidence type="ECO:0000256" key="5">
    <source>
        <dbReference type="SAM" id="Phobius"/>
    </source>
</evidence>
<keyword evidence="4 5" id="KW-0472">Membrane</keyword>
<dbReference type="PANTHER" id="PTHR48022">
    <property type="entry name" value="PLASTIDIC GLUCOSE TRANSPORTER 4"/>
    <property type="match status" value="1"/>
</dbReference>
<comment type="subcellular location">
    <subcellularLocation>
        <location evidence="1">Membrane</location>
        <topology evidence="1">Multi-pass membrane protein</topology>
    </subcellularLocation>
</comment>
<dbReference type="SUPFAM" id="SSF103473">
    <property type="entry name" value="MFS general substrate transporter"/>
    <property type="match status" value="1"/>
</dbReference>
<dbReference type="PANTHER" id="PTHR48022:SF3">
    <property type="entry name" value="HEXOSE TRANSPORTER PROTEIN (AFU_ORTHOLOGUE AFUA_8G04480)-RELATED"/>
    <property type="match status" value="1"/>
</dbReference>
<feature type="transmembrane region" description="Helical" evidence="5">
    <location>
        <begin position="77"/>
        <end position="98"/>
    </location>
</feature>
<dbReference type="Proteomes" id="UP000091967">
    <property type="component" value="Unassembled WGS sequence"/>
</dbReference>
<accession>A0A1B8AX01</accession>
<dbReference type="GO" id="GO:0016020">
    <property type="term" value="C:membrane"/>
    <property type="evidence" value="ECO:0007669"/>
    <property type="project" value="UniProtKB-SubCell"/>
</dbReference>
<evidence type="ECO:0000256" key="1">
    <source>
        <dbReference type="ARBA" id="ARBA00004141"/>
    </source>
</evidence>
<evidence type="ECO:0000256" key="4">
    <source>
        <dbReference type="ARBA" id="ARBA00023136"/>
    </source>
</evidence>
<organism evidence="6 7">
    <name type="scientific">Fusarium poae</name>
    <dbReference type="NCBI Taxonomy" id="36050"/>
    <lineage>
        <taxon>Eukaryota</taxon>
        <taxon>Fungi</taxon>
        <taxon>Dikarya</taxon>
        <taxon>Ascomycota</taxon>
        <taxon>Pezizomycotina</taxon>
        <taxon>Sordariomycetes</taxon>
        <taxon>Hypocreomycetidae</taxon>
        <taxon>Hypocreales</taxon>
        <taxon>Nectriaceae</taxon>
        <taxon>Fusarium</taxon>
    </lineage>
</organism>
<evidence type="ECO:0000313" key="7">
    <source>
        <dbReference type="Proteomes" id="UP000091967"/>
    </source>
</evidence>
<keyword evidence="7" id="KW-1185">Reference proteome</keyword>
<evidence type="ECO:0000256" key="3">
    <source>
        <dbReference type="ARBA" id="ARBA00022989"/>
    </source>
</evidence>
<sequence>MELEDPLPSPGSSPCTSTDWRLLPPRISLMARRPWPQGGGPFEMAEIERALTHEADAMSQNSWLELLRTTANRRRTLIAVIVGWFAQWNGVNLISYYLVLVLNTIGITNVKDQTLINGLLQISNWLAAIFVSAMLVDRLGRQTKGHSLEEIQALFEGESHGAMHAEKLEDIESTQISKTGKKDKKVDLVEVA</sequence>
<evidence type="ECO:0000256" key="2">
    <source>
        <dbReference type="ARBA" id="ARBA00022692"/>
    </source>
</evidence>
<feature type="transmembrane region" description="Helical" evidence="5">
    <location>
        <begin position="118"/>
        <end position="136"/>
    </location>
</feature>
<keyword evidence="2 5" id="KW-0812">Transmembrane</keyword>
<reference evidence="6 7" key="1">
    <citation type="submission" date="2016-06" db="EMBL/GenBank/DDBJ databases">
        <title>Living apart together: crosstalk between the core and supernumerary genomes in a fungal plant pathogen.</title>
        <authorList>
            <person name="Vanheule A."/>
            <person name="Audenaert K."/>
            <person name="Warris S."/>
            <person name="Van De Geest H."/>
            <person name="Schijlen E."/>
            <person name="Hofte M."/>
            <person name="De Saeger S."/>
            <person name="Haesaert G."/>
            <person name="Waalwijk C."/>
            <person name="Van Der Lee T."/>
        </authorList>
    </citation>
    <scope>NUCLEOTIDE SEQUENCE [LARGE SCALE GENOMIC DNA]</scope>
    <source>
        <strain evidence="6 7">2516</strain>
    </source>
</reference>
<dbReference type="GO" id="GO:0005351">
    <property type="term" value="F:carbohydrate:proton symporter activity"/>
    <property type="evidence" value="ECO:0007669"/>
    <property type="project" value="TreeGrafter"/>
</dbReference>
<dbReference type="InterPro" id="IPR005828">
    <property type="entry name" value="MFS_sugar_transport-like"/>
</dbReference>
<dbReference type="InterPro" id="IPR036259">
    <property type="entry name" value="MFS_trans_sf"/>
</dbReference>